<dbReference type="Proteomes" id="UP000054988">
    <property type="component" value="Unassembled WGS sequence"/>
</dbReference>
<reference evidence="3 4" key="1">
    <citation type="submission" date="2015-12" db="EMBL/GenBank/DDBJ databases">
        <title>Draft genome sequence of Moniliophthora roreri, the causal agent of frosty pod rot of cacao.</title>
        <authorList>
            <person name="Aime M.C."/>
            <person name="Diaz-Valderrama J.R."/>
            <person name="Kijpornyongpan T."/>
            <person name="Phillips-Mora W."/>
        </authorList>
    </citation>
    <scope>NUCLEOTIDE SEQUENCE [LARGE SCALE GENOMIC DNA]</scope>
    <source>
        <strain evidence="3 4">MCA 2952</strain>
    </source>
</reference>
<sequence>MAKLSQLAPPSTTIPLSSGSATITDATSATQTATSGTQSSLDTGTQTGFVPSYTPSYTPSSTSTTSTSGDTATPQPKSQSTQIIILGAVLGSLFGVFIVISLLLFYIRHRRRRSSRDTPNIGFNKEKMVSRRWWHSSHYSFRDAKKSQIDSEAASRSEYQSEWDDTFESLAPSDSVSQVQSKSKRNLNDKRTLPPLPSNNLSVVSEKVEA</sequence>
<organism evidence="3 4">
    <name type="scientific">Moniliophthora roreri</name>
    <name type="common">Frosty pod rot fungus</name>
    <name type="synonym">Monilia roreri</name>
    <dbReference type="NCBI Taxonomy" id="221103"/>
    <lineage>
        <taxon>Eukaryota</taxon>
        <taxon>Fungi</taxon>
        <taxon>Dikarya</taxon>
        <taxon>Basidiomycota</taxon>
        <taxon>Agaricomycotina</taxon>
        <taxon>Agaricomycetes</taxon>
        <taxon>Agaricomycetidae</taxon>
        <taxon>Agaricales</taxon>
        <taxon>Marasmiineae</taxon>
        <taxon>Marasmiaceae</taxon>
        <taxon>Moniliophthora</taxon>
    </lineage>
</organism>
<feature type="region of interest" description="Disordered" evidence="1">
    <location>
        <begin position="169"/>
        <end position="210"/>
    </location>
</feature>
<dbReference type="EMBL" id="LATX01001728">
    <property type="protein sequence ID" value="KTB38804.1"/>
    <property type="molecule type" value="Genomic_DNA"/>
</dbReference>
<feature type="transmembrane region" description="Helical" evidence="2">
    <location>
        <begin position="83"/>
        <end position="107"/>
    </location>
</feature>
<feature type="compositionally biased region" description="Polar residues" evidence="1">
    <location>
        <begin position="69"/>
        <end position="78"/>
    </location>
</feature>
<feature type="region of interest" description="Disordered" evidence="1">
    <location>
        <begin position="1"/>
        <end position="78"/>
    </location>
</feature>
<feature type="compositionally biased region" description="Low complexity" evidence="1">
    <location>
        <begin position="17"/>
        <end position="40"/>
    </location>
</feature>
<evidence type="ECO:0000313" key="4">
    <source>
        <dbReference type="Proteomes" id="UP000054988"/>
    </source>
</evidence>
<comment type="caution">
    <text evidence="3">The sequence shown here is derived from an EMBL/GenBank/DDBJ whole genome shotgun (WGS) entry which is preliminary data.</text>
</comment>
<keyword evidence="2" id="KW-0812">Transmembrane</keyword>
<feature type="compositionally biased region" description="Low complexity" evidence="1">
    <location>
        <begin position="51"/>
        <end position="68"/>
    </location>
</feature>
<protein>
    <recommendedName>
        <fullName evidence="5">Mid2 domain-containing protein</fullName>
    </recommendedName>
</protein>
<keyword evidence="2" id="KW-1133">Transmembrane helix</keyword>
<evidence type="ECO:0000313" key="3">
    <source>
        <dbReference type="EMBL" id="KTB38804.1"/>
    </source>
</evidence>
<name>A0A0W0FRC3_MONRR</name>
<dbReference type="AlphaFoldDB" id="A0A0W0FRC3"/>
<keyword evidence="2" id="KW-0472">Membrane</keyword>
<evidence type="ECO:0000256" key="1">
    <source>
        <dbReference type="SAM" id="MobiDB-lite"/>
    </source>
</evidence>
<proteinExistence type="predicted"/>
<evidence type="ECO:0000256" key="2">
    <source>
        <dbReference type="SAM" id="Phobius"/>
    </source>
</evidence>
<evidence type="ECO:0008006" key="5">
    <source>
        <dbReference type="Google" id="ProtNLM"/>
    </source>
</evidence>
<accession>A0A0W0FRC3</accession>
<gene>
    <name evidence="3" type="ORF">WG66_8628</name>
</gene>